<name>A0A9P4S8U8_9PEZI</name>
<protein>
    <submittedName>
        <fullName evidence="2">Uncharacterized protein</fullName>
    </submittedName>
</protein>
<feature type="compositionally biased region" description="Polar residues" evidence="1">
    <location>
        <begin position="25"/>
        <end position="45"/>
    </location>
</feature>
<feature type="region of interest" description="Disordered" evidence="1">
    <location>
        <begin position="24"/>
        <end position="46"/>
    </location>
</feature>
<dbReference type="OrthoDB" id="4776522at2759"/>
<feature type="region of interest" description="Disordered" evidence="1">
    <location>
        <begin position="301"/>
        <end position="407"/>
    </location>
</feature>
<dbReference type="EMBL" id="MU006097">
    <property type="protein sequence ID" value="KAF2838071.1"/>
    <property type="molecule type" value="Genomic_DNA"/>
</dbReference>
<accession>A0A9P4S8U8</accession>
<dbReference type="AlphaFoldDB" id="A0A9P4S8U8"/>
<feature type="compositionally biased region" description="Basic residues" evidence="1">
    <location>
        <begin position="378"/>
        <end position="391"/>
    </location>
</feature>
<proteinExistence type="predicted"/>
<keyword evidence="3" id="KW-1185">Reference proteome</keyword>
<gene>
    <name evidence="2" type="ORF">M501DRAFT_992948</name>
</gene>
<organism evidence="2 3">
    <name type="scientific">Patellaria atrata CBS 101060</name>
    <dbReference type="NCBI Taxonomy" id="1346257"/>
    <lineage>
        <taxon>Eukaryota</taxon>
        <taxon>Fungi</taxon>
        <taxon>Dikarya</taxon>
        <taxon>Ascomycota</taxon>
        <taxon>Pezizomycotina</taxon>
        <taxon>Dothideomycetes</taxon>
        <taxon>Dothideomycetes incertae sedis</taxon>
        <taxon>Patellariales</taxon>
        <taxon>Patellariaceae</taxon>
        <taxon>Patellaria</taxon>
    </lineage>
</organism>
<comment type="caution">
    <text evidence="2">The sequence shown here is derived from an EMBL/GenBank/DDBJ whole genome shotgun (WGS) entry which is preliminary data.</text>
</comment>
<sequence>MDPVNAANFPGFFLTLEEALRRMSSKSAKTSTPSRRTQRPNCTHTTMERTYGNHQCLLCGARPQLGWVYACTQDRTAAETPGSTTAATPSASDLCGKSILRVNLEKAGLSESLILQAEAGCYTEEQITQLRHQKAQVKAQIIAVSIVEGSANESYQYRDVTSSLIAQHGASITGQPAQLPSPPSSPERSTPKKNKRKSSPLSCNFRCCHNCRPYYRDRIYSSFDAVFANEVPPLTHTQLQTLPVQPAEIVANLGLRTTYPNSSDELDASITTDSMSYDTPSNTSSEEEVIRQSIQTAEKMYSLRRSESSGGSGRPGGETPIGEGASGLRTRLKKAFQNAIRPTRESSSDGSSITLPLPGTSKMRDMSEGTDEFDLGSIRRRLRGEKSKKTKYNSANRSGPVEARSSTTWDGLNGTMIEGPYKGEIAVSLTENGTMLPMEHSEPDAVSEAGSEIEVQGGLALTEEAVEMHTPDIITQG</sequence>
<reference evidence="2" key="1">
    <citation type="journal article" date="2020" name="Stud. Mycol.">
        <title>101 Dothideomycetes genomes: a test case for predicting lifestyles and emergence of pathogens.</title>
        <authorList>
            <person name="Haridas S."/>
            <person name="Albert R."/>
            <person name="Binder M."/>
            <person name="Bloem J."/>
            <person name="Labutti K."/>
            <person name="Salamov A."/>
            <person name="Andreopoulos B."/>
            <person name="Baker S."/>
            <person name="Barry K."/>
            <person name="Bills G."/>
            <person name="Bluhm B."/>
            <person name="Cannon C."/>
            <person name="Castanera R."/>
            <person name="Culley D."/>
            <person name="Daum C."/>
            <person name="Ezra D."/>
            <person name="Gonzalez J."/>
            <person name="Henrissat B."/>
            <person name="Kuo A."/>
            <person name="Liang C."/>
            <person name="Lipzen A."/>
            <person name="Lutzoni F."/>
            <person name="Magnuson J."/>
            <person name="Mondo S."/>
            <person name="Nolan M."/>
            <person name="Ohm R."/>
            <person name="Pangilinan J."/>
            <person name="Park H.-J."/>
            <person name="Ramirez L."/>
            <person name="Alfaro M."/>
            <person name="Sun H."/>
            <person name="Tritt A."/>
            <person name="Yoshinaga Y."/>
            <person name="Zwiers L.-H."/>
            <person name="Turgeon B."/>
            <person name="Goodwin S."/>
            <person name="Spatafora J."/>
            <person name="Crous P."/>
            <person name="Grigoriev I."/>
        </authorList>
    </citation>
    <scope>NUCLEOTIDE SEQUENCE</scope>
    <source>
        <strain evidence="2">CBS 101060</strain>
    </source>
</reference>
<evidence type="ECO:0000313" key="3">
    <source>
        <dbReference type="Proteomes" id="UP000799429"/>
    </source>
</evidence>
<dbReference type="Proteomes" id="UP000799429">
    <property type="component" value="Unassembled WGS sequence"/>
</dbReference>
<evidence type="ECO:0000256" key="1">
    <source>
        <dbReference type="SAM" id="MobiDB-lite"/>
    </source>
</evidence>
<feature type="region of interest" description="Disordered" evidence="1">
    <location>
        <begin position="173"/>
        <end position="200"/>
    </location>
</feature>
<evidence type="ECO:0000313" key="2">
    <source>
        <dbReference type="EMBL" id="KAF2838071.1"/>
    </source>
</evidence>